<evidence type="ECO:0000313" key="2">
    <source>
        <dbReference type="EMBL" id="KAB2954277.1"/>
    </source>
</evidence>
<evidence type="ECO:0000256" key="1">
    <source>
        <dbReference type="SAM" id="Coils"/>
    </source>
</evidence>
<evidence type="ECO:0008006" key="4">
    <source>
        <dbReference type="Google" id="ProtNLM"/>
    </source>
</evidence>
<dbReference type="RefSeq" id="WP_151617723.1">
    <property type="nucleotide sequence ID" value="NZ_WBXO01000001.1"/>
</dbReference>
<accession>A0A6I0F615</accession>
<proteinExistence type="predicted"/>
<dbReference type="OrthoDB" id="2929858at2"/>
<keyword evidence="3" id="KW-1185">Reference proteome</keyword>
<sequence length="251" mass="29069">MIYTDKAYIEQMLTALEHPKVIAKLKEILDLPADESAISTPKEVHQWRERYMTLEKALQQAKQEIADLQKDLEHQQAEQCKLVNQIETSQHLTEQYRKERSCLSEKLLSFQNKYKQVESAYAQYQSLSEKTARELTGIFKRDTPESFIACGAQLDNIDSLWEYTKQQIIAGQNTDRAELISLITFFLELHNKLFEQPLFAWQIVQPGEEFDASKHIRTADSKASGRISQVCLLGYKNVNTEKLIKKSVVRI</sequence>
<name>A0A6I0F615_9FIRM</name>
<feature type="coiled-coil region" evidence="1">
    <location>
        <begin position="44"/>
        <end position="78"/>
    </location>
</feature>
<evidence type="ECO:0000313" key="3">
    <source>
        <dbReference type="Proteomes" id="UP000468766"/>
    </source>
</evidence>
<comment type="caution">
    <text evidence="2">The sequence shown here is derived from an EMBL/GenBank/DDBJ whole genome shotgun (WGS) entry which is preliminary data.</text>
</comment>
<organism evidence="2 3">
    <name type="scientific">Heliorestis acidaminivorans</name>
    <dbReference type="NCBI Taxonomy" id="553427"/>
    <lineage>
        <taxon>Bacteria</taxon>
        <taxon>Bacillati</taxon>
        <taxon>Bacillota</taxon>
        <taxon>Clostridia</taxon>
        <taxon>Eubacteriales</taxon>
        <taxon>Heliobacteriaceae</taxon>
        <taxon>Heliorestis</taxon>
    </lineage>
</organism>
<keyword evidence="1" id="KW-0175">Coiled coil</keyword>
<dbReference type="AlphaFoldDB" id="A0A6I0F615"/>
<dbReference type="Proteomes" id="UP000468766">
    <property type="component" value="Unassembled WGS sequence"/>
</dbReference>
<dbReference type="EMBL" id="WBXO01000001">
    <property type="protein sequence ID" value="KAB2954277.1"/>
    <property type="molecule type" value="Genomic_DNA"/>
</dbReference>
<gene>
    <name evidence="2" type="ORF">F9B85_00860</name>
</gene>
<reference evidence="2 3" key="1">
    <citation type="submission" date="2019-10" db="EMBL/GenBank/DDBJ databases">
        <title>Whole-genome sequence of the extremophile Heliorestis acidaminivorans DSM 24790.</title>
        <authorList>
            <person name="Kyndt J.A."/>
            <person name="Meyer T.E."/>
        </authorList>
    </citation>
    <scope>NUCLEOTIDE SEQUENCE [LARGE SCALE GENOMIC DNA]</scope>
    <source>
        <strain evidence="2 3">DSM 24790</strain>
    </source>
</reference>
<protein>
    <recommendedName>
        <fullName evidence="4">Nucleotide exchange factor GrpE</fullName>
    </recommendedName>
</protein>